<keyword evidence="6" id="KW-1185">Reference proteome</keyword>
<dbReference type="SUPFAM" id="SSF47473">
    <property type="entry name" value="EF-hand"/>
    <property type="match status" value="2"/>
</dbReference>
<reference evidence="5 6" key="1">
    <citation type="submission" date="2019-02" db="EMBL/GenBank/DDBJ databases">
        <title>Deep-cultivation of Planctomycetes and their phenomic and genomic characterization uncovers novel biology.</title>
        <authorList>
            <person name="Wiegand S."/>
            <person name="Jogler M."/>
            <person name="Boedeker C."/>
            <person name="Pinto D."/>
            <person name="Vollmers J."/>
            <person name="Rivas-Marin E."/>
            <person name="Kohn T."/>
            <person name="Peeters S.H."/>
            <person name="Heuer A."/>
            <person name="Rast P."/>
            <person name="Oberbeckmann S."/>
            <person name="Bunk B."/>
            <person name="Jeske O."/>
            <person name="Meyerdierks A."/>
            <person name="Storesund J.E."/>
            <person name="Kallscheuer N."/>
            <person name="Luecker S."/>
            <person name="Lage O.M."/>
            <person name="Pohl T."/>
            <person name="Merkel B.J."/>
            <person name="Hornburger P."/>
            <person name="Mueller R.-W."/>
            <person name="Bruemmer F."/>
            <person name="Labrenz M."/>
            <person name="Spormann A.M."/>
            <person name="Op den Camp H."/>
            <person name="Overmann J."/>
            <person name="Amann R."/>
            <person name="Jetten M.S.M."/>
            <person name="Mascher T."/>
            <person name="Medema M.H."/>
            <person name="Devos D.P."/>
            <person name="Kaster A.-K."/>
            <person name="Ovreas L."/>
            <person name="Rohde M."/>
            <person name="Galperin M.Y."/>
            <person name="Jogler C."/>
        </authorList>
    </citation>
    <scope>NUCLEOTIDE SEQUENCE [LARGE SCALE GENOMIC DNA]</scope>
    <source>
        <strain evidence="5 6">HG66A1</strain>
    </source>
</reference>
<evidence type="ECO:0000256" key="1">
    <source>
        <dbReference type="ARBA" id="ARBA00022723"/>
    </source>
</evidence>
<dbReference type="RefSeq" id="WP_145181263.1">
    <property type="nucleotide sequence ID" value="NZ_CP036266.1"/>
</dbReference>
<dbReference type="Gene3D" id="1.10.238.10">
    <property type="entry name" value="EF-hand"/>
    <property type="match status" value="3"/>
</dbReference>
<dbReference type="InterPro" id="IPR002048">
    <property type="entry name" value="EF_hand_dom"/>
</dbReference>
<accession>A0A517PJ75</accession>
<dbReference type="PROSITE" id="PS00018">
    <property type="entry name" value="EF_HAND_1"/>
    <property type="match status" value="4"/>
</dbReference>
<evidence type="ECO:0000313" key="5">
    <source>
        <dbReference type="EMBL" id="QDT19425.1"/>
    </source>
</evidence>
<dbReference type="PANTHER" id="PTHR10827">
    <property type="entry name" value="RETICULOCALBIN"/>
    <property type="match status" value="1"/>
</dbReference>
<dbReference type="EMBL" id="CP036266">
    <property type="protein sequence ID" value="QDT19425.1"/>
    <property type="molecule type" value="Genomic_DNA"/>
</dbReference>
<feature type="region of interest" description="Disordered" evidence="3">
    <location>
        <begin position="289"/>
        <end position="317"/>
    </location>
</feature>
<evidence type="ECO:0000256" key="3">
    <source>
        <dbReference type="SAM" id="MobiDB-lite"/>
    </source>
</evidence>
<dbReference type="InterPro" id="IPR018247">
    <property type="entry name" value="EF_Hand_1_Ca_BS"/>
</dbReference>
<dbReference type="GO" id="GO:0005509">
    <property type="term" value="F:calcium ion binding"/>
    <property type="evidence" value="ECO:0007669"/>
    <property type="project" value="InterPro"/>
</dbReference>
<feature type="domain" description="EF-hand" evidence="4">
    <location>
        <begin position="63"/>
        <end position="83"/>
    </location>
</feature>
<protein>
    <submittedName>
        <fullName evidence="5">Transaldolase/EF-hand domain-containing protein</fullName>
    </submittedName>
</protein>
<name>A0A517PJ75_9PLAN</name>
<dbReference type="Proteomes" id="UP000320421">
    <property type="component" value="Chromosome"/>
</dbReference>
<dbReference type="Pfam" id="PF13202">
    <property type="entry name" value="EF-hand_5"/>
    <property type="match status" value="2"/>
</dbReference>
<dbReference type="InterPro" id="IPR011992">
    <property type="entry name" value="EF-hand-dom_pair"/>
</dbReference>
<gene>
    <name evidence="5" type="ORF">HG66A1_11900</name>
</gene>
<proteinExistence type="predicted"/>
<sequence length="464" mass="51261">MRTALILTFALWSAGIELQAGQTQPGQATTVLKLQGAGHTSTIEIPVTIDGQPFDVYWSGTFDAIFDFADTNQDGVLTENEIKLVPSARAVRLSLGNAFTPPVAAITSLSEIVKNSSQKCTKTQLRNYYLRHGAGQLQIGTGTLPHTSALTQALLQTLDTDQDHQLSEVELQRAETVLRRLDTNDDELIGVGELIPNATYPGSWAAHALKAGHEVSLTPTGKSDLTLSRQNSQVEVKSENHSVWQLSVTDHISDQRLNFTTPKIRFESWSIPGPLNELFSQLREEIANADPDPPQAEQEQRSRNRRPSRAWLTPLGDRNGNGVLSQDEIDQWLQLQQRLIHGQLLISIYSGGGLFELLDTNHDAGLSIRELRNIWQNLKAAGCTTGSHVDLQLVPHVVLFVVSQGYPDQLGKTTTSDVEWFNLMDRNRDGDVSRREFTGPPAAFDRLDQDHDSLISPLEAVKSD</sequence>
<organism evidence="5 6">
    <name type="scientific">Gimesia chilikensis</name>
    <dbReference type="NCBI Taxonomy" id="2605989"/>
    <lineage>
        <taxon>Bacteria</taxon>
        <taxon>Pseudomonadati</taxon>
        <taxon>Planctomycetota</taxon>
        <taxon>Planctomycetia</taxon>
        <taxon>Planctomycetales</taxon>
        <taxon>Planctomycetaceae</taxon>
        <taxon>Gimesia</taxon>
    </lineage>
</organism>
<feature type="domain" description="EF-hand" evidence="4">
    <location>
        <begin position="419"/>
        <end position="437"/>
    </location>
</feature>
<dbReference type="AlphaFoldDB" id="A0A517PJ75"/>
<evidence type="ECO:0000256" key="2">
    <source>
        <dbReference type="ARBA" id="ARBA00022737"/>
    </source>
</evidence>
<keyword evidence="1" id="KW-0479">Metal-binding</keyword>
<evidence type="ECO:0000259" key="4">
    <source>
        <dbReference type="Pfam" id="PF13202"/>
    </source>
</evidence>
<dbReference type="PANTHER" id="PTHR10827:SF98">
    <property type="entry name" value="45 KDA CALCIUM-BINDING PROTEIN"/>
    <property type="match status" value="1"/>
</dbReference>
<dbReference type="OrthoDB" id="260830at2"/>
<keyword evidence="2" id="KW-0677">Repeat</keyword>
<evidence type="ECO:0000313" key="6">
    <source>
        <dbReference type="Proteomes" id="UP000320421"/>
    </source>
</evidence>